<dbReference type="EC" id="2.7.13.3" evidence="2"/>
<dbReference type="CDD" id="cd00075">
    <property type="entry name" value="HATPase"/>
    <property type="match status" value="1"/>
</dbReference>
<dbReference type="InterPro" id="IPR036890">
    <property type="entry name" value="HATPase_C_sf"/>
</dbReference>
<dbReference type="InterPro" id="IPR003594">
    <property type="entry name" value="HATPase_dom"/>
</dbReference>
<evidence type="ECO:0000256" key="7">
    <source>
        <dbReference type="SAM" id="Phobius"/>
    </source>
</evidence>
<protein>
    <recommendedName>
        <fullName evidence="2">histidine kinase</fullName>
        <ecNumber evidence="2">2.7.13.3</ecNumber>
    </recommendedName>
</protein>
<organism evidence="9 10">
    <name type="scientific">Imperialibacter roseus</name>
    <dbReference type="NCBI Taxonomy" id="1324217"/>
    <lineage>
        <taxon>Bacteria</taxon>
        <taxon>Pseudomonadati</taxon>
        <taxon>Bacteroidota</taxon>
        <taxon>Cytophagia</taxon>
        <taxon>Cytophagales</taxon>
        <taxon>Flammeovirgaceae</taxon>
        <taxon>Imperialibacter</taxon>
    </lineage>
</organism>
<dbReference type="InterPro" id="IPR004358">
    <property type="entry name" value="Sig_transdc_His_kin-like_C"/>
</dbReference>
<evidence type="ECO:0000256" key="4">
    <source>
        <dbReference type="ARBA" id="ARBA00022777"/>
    </source>
</evidence>
<keyword evidence="3" id="KW-0808">Transferase</keyword>
<dbReference type="PRINTS" id="PR00344">
    <property type="entry name" value="BCTRLSENSOR"/>
</dbReference>
<evidence type="ECO:0000256" key="6">
    <source>
        <dbReference type="SAM" id="Coils"/>
    </source>
</evidence>
<comment type="catalytic activity">
    <reaction evidence="1">
        <text>ATP + protein L-histidine = ADP + protein N-phospho-L-histidine.</text>
        <dbReference type="EC" id="2.7.13.3"/>
    </reaction>
</comment>
<dbReference type="Gene3D" id="1.10.287.130">
    <property type="match status" value="1"/>
</dbReference>
<dbReference type="Pfam" id="PF13424">
    <property type="entry name" value="TPR_12"/>
    <property type="match status" value="1"/>
</dbReference>
<dbReference type="SUPFAM" id="SSF48452">
    <property type="entry name" value="TPR-like"/>
    <property type="match status" value="3"/>
</dbReference>
<evidence type="ECO:0000313" key="9">
    <source>
        <dbReference type="EMBL" id="WOK06918.1"/>
    </source>
</evidence>
<proteinExistence type="predicted"/>
<evidence type="ECO:0000256" key="2">
    <source>
        <dbReference type="ARBA" id="ARBA00012438"/>
    </source>
</evidence>
<dbReference type="RefSeq" id="WP_317489611.1">
    <property type="nucleotide sequence ID" value="NZ_CP136051.1"/>
</dbReference>
<keyword evidence="5" id="KW-0802">TPR repeat</keyword>
<dbReference type="InterPro" id="IPR005467">
    <property type="entry name" value="His_kinase_dom"/>
</dbReference>
<dbReference type="PROSITE" id="PS50109">
    <property type="entry name" value="HIS_KIN"/>
    <property type="match status" value="1"/>
</dbReference>
<dbReference type="SMART" id="SM00028">
    <property type="entry name" value="TPR"/>
    <property type="match status" value="7"/>
</dbReference>
<feature type="domain" description="Histidine kinase" evidence="8">
    <location>
        <begin position="645"/>
        <end position="855"/>
    </location>
</feature>
<dbReference type="InterPro" id="IPR036097">
    <property type="entry name" value="HisK_dim/P_sf"/>
</dbReference>
<keyword evidence="7" id="KW-0472">Membrane</keyword>
<dbReference type="Proteomes" id="UP001302349">
    <property type="component" value="Chromosome"/>
</dbReference>
<evidence type="ECO:0000256" key="1">
    <source>
        <dbReference type="ARBA" id="ARBA00000085"/>
    </source>
</evidence>
<feature type="repeat" description="TPR" evidence="5">
    <location>
        <begin position="283"/>
        <end position="316"/>
    </location>
</feature>
<dbReference type="PANTHER" id="PTHR42878:SF15">
    <property type="entry name" value="BACTERIOPHYTOCHROME"/>
    <property type="match status" value="1"/>
</dbReference>
<gene>
    <name evidence="9" type="ORF">RT717_28005</name>
</gene>
<name>A0ABZ0IPF0_9BACT</name>
<reference evidence="9 10" key="1">
    <citation type="journal article" date="2023" name="Microbiol. Resour. Announc.">
        <title>Complete Genome Sequence of Imperialibacter roseus strain P4T.</title>
        <authorList>
            <person name="Tizabi D.R."/>
            <person name="Bachvaroff T."/>
            <person name="Hill R.T."/>
        </authorList>
    </citation>
    <scope>NUCLEOTIDE SEQUENCE [LARGE SCALE GENOMIC DNA]</scope>
    <source>
        <strain evidence="9 10">P4T</strain>
    </source>
</reference>
<dbReference type="SUPFAM" id="SSF47384">
    <property type="entry name" value="Homodimeric domain of signal transducing histidine kinase"/>
    <property type="match status" value="1"/>
</dbReference>
<dbReference type="Pfam" id="PF02518">
    <property type="entry name" value="HATPase_c"/>
    <property type="match status" value="1"/>
</dbReference>
<feature type="coiled-coil region" evidence="6">
    <location>
        <begin position="527"/>
        <end position="554"/>
    </location>
</feature>
<accession>A0ABZ0IPF0</accession>
<dbReference type="Gene3D" id="3.30.565.10">
    <property type="entry name" value="Histidine kinase-like ATPase, C-terminal domain"/>
    <property type="match status" value="1"/>
</dbReference>
<keyword evidence="4" id="KW-0418">Kinase</keyword>
<evidence type="ECO:0000256" key="3">
    <source>
        <dbReference type="ARBA" id="ARBA00022679"/>
    </source>
</evidence>
<dbReference type="PROSITE" id="PS50005">
    <property type="entry name" value="TPR"/>
    <property type="match status" value="1"/>
</dbReference>
<dbReference type="Gene3D" id="1.25.40.10">
    <property type="entry name" value="Tetratricopeptide repeat domain"/>
    <property type="match status" value="3"/>
</dbReference>
<dbReference type="SMART" id="SM00387">
    <property type="entry name" value="HATPase_c"/>
    <property type="match status" value="1"/>
</dbReference>
<dbReference type="Pfam" id="PF13181">
    <property type="entry name" value="TPR_8"/>
    <property type="match status" value="1"/>
</dbReference>
<feature type="coiled-coil region" evidence="6">
    <location>
        <begin position="600"/>
        <end position="627"/>
    </location>
</feature>
<keyword evidence="7" id="KW-1133">Transmembrane helix</keyword>
<keyword evidence="7" id="KW-0812">Transmembrane</keyword>
<dbReference type="PANTHER" id="PTHR42878">
    <property type="entry name" value="TWO-COMPONENT HISTIDINE KINASE"/>
    <property type="match status" value="1"/>
</dbReference>
<evidence type="ECO:0000256" key="5">
    <source>
        <dbReference type="PROSITE-ProRule" id="PRU00339"/>
    </source>
</evidence>
<keyword evidence="6" id="KW-0175">Coiled coil</keyword>
<dbReference type="InterPro" id="IPR011990">
    <property type="entry name" value="TPR-like_helical_dom_sf"/>
</dbReference>
<dbReference type="InterPro" id="IPR019734">
    <property type="entry name" value="TPR_rpt"/>
</dbReference>
<evidence type="ECO:0000259" key="8">
    <source>
        <dbReference type="PROSITE" id="PS50109"/>
    </source>
</evidence>
<evidence type="ECO:0000313" key="10">
    <source>
        <dbReference type="Proteomes" id="UP001302349"/>
    </source>
</evidence>
<dbReference type="InterPro" id="IPR050351">
    <property type="entry name" value="BphY/WalK/GraS-like"/>
</dbReference>
<keyword evidence="10" id="KW-1185">Reference proteome</keyword>
<feature type="transmembrane region" description="Helical" evidence="7">
    <location>
        <begin position="567"/>
        <end position="590"/>
    </location>
</feature>
<sequence length="863" mass="98095">MIRSKYLAVVGLLVQSFIVQAIVAPNDLRRDLIEKLRIETDNRKKVDLMNEISYSYFDSNDTIANSYADSAARLSKKIGYQAGLKYAVLLQGIGFYGRAIYDSAFFKFRESQEIEDESSLEMDLYASALIGECLTVLAKYDSAEIVFDKMLAKAKTTNSHWLPRAYLGFARISLRKWENNRALLFLDSARSLIPDSTQDFRNMELLTLYGEAQSNLLKLDESHQAFEQMCSIAESFNDNYFRIKCMLRQADFFYDRGNYPEALENIRDALEITKVYNYPAQQVQILYQAGMIYFQLTDFDLALDYYFKALALSESIGLDAETANILIGIAWVFKEERKLDLALDFAGRSMEINERIGSKYGVAYVHNTQGLIYFLQKKFPQAIGQFRLALALRTEINYARGIVATLYNEALVFEELGENERALKQLLQAIELVTPLNNALSFSNYYQQIAKLLIKLGRFDEAENFLEKATRMGDRSASRLSLRASYLLYSQLHEAKGDFKSALTYRKQYEVLTDSIFSDKSSAKIAVLQATYNLKQKENEIAALKNQRQMHEDLLLLQNAEIRDQKLQIYVAVFFLAIVSVFVAIMIHLYRKLSHVQKSLALANSQLKEANLTVLEANNTLERKVNDRTSQLRAAYAELDTFFYRSSHDFRRPLTTLMGLADVAKITVKDEQAIELFKMVRVTAENLDKMLYKLQSISDIGAMELSYKNVIVRDLVENCLEKHAQEIEDLGVDVILNVQVEGAITTYPVLVSIIMDNLIENALNFSSRSEPYVKVNAYLKGDSLVIEVEDNGHGIPDDHKMNIFAMYFKATEKSKGNGLGLYIVSKAAEKLSATVRVETAYDKGSRFIVEIPDCVDSGQAVSA</sequence>
<dbReference type="SUPFAM" id="SSF55874">
    <property type="entry name" value="ATPase domain of HSP90 chaperone/DNA topoisomerase II/histidine kinase"/>
    <property type="match status" value="1"/>
</dbReference>
<dbReference type="EMBL" id="CP136051">
    <property type="protein sequence ID" value="WOK06918.1"/>
    <property type="molecule type" value="Genomic_DNA"/>
</dbReference>